<feature type="non-terminal residue" evidence="2">
    <location>
        <position position="1"/>
    </location>
</feature>
<feature type="region of interest" description="Disordered" evidence="1">
    <location>
        <begin position="1"/>
        <end position="27"/>
    </location>
</feature>
<evidence type="ECO:0000313" key="2">
    <source>
        <dbReference type="EMBL" id="NKZ04514.1"/>
    </source>
</evidence>
<evidence type="ECO:0000256" key="1">
    <source>
        <dbReference type="SAM" id="MobiDB-lite"/>
    </source>
</evidence>
<reference evidence="2 3" key="1">
    <citation type="submission" date="2020-04" db="EMBL/GenBank/DDBJ databases">
        <title>MicrobeNet Type strains.</title>
        <authorList>
            <person name="Nicholson A.C."/>
        </authorList>
    </citation>
    <scope>NUCLEOTIDE SEQUENCE [LARGE SCALE GENOMIC DNA]</scope>
    <source>
        <strain evidence="2 3">ATCC BAA-277</strain>
    </source>
</reference>
<dbReference type="Proteomes" id="UP000579250">
    <property type="component" value="Unassembled WGS sequence"/>
</dbReference>
<protein>
    <submittedName>
        <fullName evidence="2">Uncharacterized protein</fullName>
    </submittedName>
</protein>
<dbReference type="AlphaFoldDB" id="A0A846Z133"/>
<accession>A0A846Z133</accession>
<dbReference type="RefSeq" id="WP_210747962.1">
    <property type="nucleotide sequence ID" value="NZ_JAAXPI010000013.1"/>
</dbReference>
<dbReference type="EMBL" id="JAAXPI010000013">
    <property type="protein sequence ID" value="NKZ04514.1"/>
    <property type="molecule type" value="Genomic_DNA"/>
</dbReference>
<comment type="caution">
    <text evidence="2">The sequence shown here is derived from an EMBL/GenBank/DDBJ whole genome shotgun (WGS) entry which is preliminary data.</text>
</comment>
<keyword evidence="3" id="KW-1185">Reference proteome</keyword>
<organism evidence="2 3">
    <name type="scientific">Actinomadura latina</name>
    <dbReference type="NCBI Taxonomy" id="163603"/>
    <lineage>
        <taxon>Bacteria</taxon>
        <taxon>Bacillati</taxon>
        <taxon>Actinomycetota</taxon>
        <taxon>Actinomycetes</taxon>
        <taxon>Streptosporangiales</taxon>
        <taxon>Thermomonosporaceae</taxon>
        <taxon>Actinomadura</taxon>
    </lineage>
</organism>
<name>A0A846Z133_9ACTN</name>
<gene>
    <name evidence="2" type="ORF">HGB48_12225</name>
</gene>
<sequence>RRARAAAADPAADPAADGRCRTGSGATTLGTTRGALAAVRSRDATALLPASRAAFARTAAGHRRVDVPGEARWNAAGIARRTGAAAGRHGRSAARSGGAGRAGARVAAWAGF</sequence>
<evidence type="ECO:0000313" key="3">
    <source>
        <dbReference type="Proteomes" id="UP000579250"/>
    </source>
</evidence>
<proteinExistence type="predicted"/>